<reference evidence="3 4" key="1">
    <citation type="submission" date="2021-06" db="EMBL/GenBank/DDBJ databases">
        <title>Caerostris darwini draft genome.</title>
        <authorList>
            <person name="Kono N."/>
            <person name="Arakawa K."/>
        </authorList>
    </citation>
    <scope>NUCLEOTIDE SEQUENCE [LARGE SCALE GENOMIC DNA]</scope>
</reference>
<feature type="coiled-coil region" evidence="2">
    <location>
        <begin position="28"/>
        <end position="160"/>
    </location>
</feature>
<organism evidence="3 4">
    <name type="scientific">Caerostris darwini</name>
    <dbReference type="NCBI Taxonomy" id="1538125"/>
    <lineage>
        <taxon>Eukaryota</taxon>
        <taxon>Metazoa</taxon>
        <taxon>Ecdysozoa</taxon>
        <taxon>Arthropoda</taxon>
        <taxon>Chelicerata</taxon>
        <taxon>Arachnida</taxon>
        <taxon>Araneae</taxon>
        <taxon>Araneomorphae</taxon>
        <taxon>Entelegynae</taxon>
        <taxon>Araneoidea</taxon>
        <taxon>Araneidae</taxon>
        <taxon>Caerostris</taxon>
    </lineage>
</organism>
<sequence>MKVMKAKNELARKATLQKDKILDMEKTEQILKEQIAKQEGLINSLEKENVDTVNKIKELEKNKNRLMEECQMKAHTIVNLNLSLQAQEEKMLGVSKLLDASRQDVVRLTDQVKRVERAKDKIAADALELSRTITALKSEIKGLELQLNESEKTVGKLRKELDEEHYRYKLLAEDERYYRLSYGDANRMIEKQTEQLTLLDNHVLQLKTYNTELEDQKKKFVHQLKNSADQLLSTKESWKKEANNNKELSKTILKKDDEIQNLQKKMSRQEQQIETLNMKMRNLALDRDVLSTKLNEREAEILNLKEKVKFLEQYQMVLDTKLAERVEDIRLLKVHLSEMNRCRRMDEGKVENLHTTRQELIKVQNELVEQRIVSKRVEGEIQRPINFHRWRILEGTDPDRAQLLAKTHTPCRRCADPKSNELDAKEVELRSMEKLVQKLREMVNRRSGEGVEDQLMDCRRELKIKVEKNKCLYAQVVMYEDLVGKYRKQADEQKQQLYKYKLSELEARKKKKTHPERE</sequence>
<proteinExistence type="predicted"/>
<comment type="caution">
    <text evidence="3">The sequence shown here is derived from an EMBL/GenBank/DDBJ whole genome shotgun (WGS) entry which is preliminary data.</text>
</comment>
<dbReference type="PANTHER" id="PTHR32083">
    <property type="entry name" value="CILIA AND FLAGELLA-ASSOCIATED PROTEIN 58-RELATED"/>
    <property type="match status" value="1"/>
</dbReference>
<dbReference type="EMBL" id="BPLQ01006888">
    <property type="protein sequence ID" value="GIY26038.1"/>
    <property type="molecule type" value="Genomic_DNA"/>
</dbReference>
<feature type="coiled-coil region" evidence="2">
    <location>
        <begin position="199"/>
        <end position="314"/>
    </location>
</feature>
<dbReference type="AlphaFoldDB" id="A0AAV4RVY6"/>
<accession>A0AAV4RVY6</accession>
<dbReference type="Proteomes" id="UP001054837">
    <property type="component" value="Unassembled WGS sequence"/>
</dbReference>
<evidence type="ECO:0000313" key="3">
    <source>
        <dbReference type="EMBL" id="GIY26038.1"/>
    </source>
</evidence>
<keyword evidence="1 2" id="KW-0175">Coiled coil</keyword>
<evidence type="ECO:0000256" key="1">
    <source>
        <dbReference type="ARBA" id="ARBA00023054"/>
    </source>
</evidence>
<evidence type="ECO:0000313" key="4">
    <source>
        <dbReference type="Proteomes" id="UP001054837"/>
    </source>
</evidence>
<name>A0AAV4RVY6_9ARAC</name>
<gene>
    <name evidence="3" type="primary">AVEN_80124_1</name>
    <name evidence="3" type="ORF">CDAR_62111</name>
</gene>
<keyword evidence="4" id="KW-1185">Reference proteome</keyword>
<evidence type="ECO:0000256" key="2">
    <source>
        <dbReference type="SAM" id="Coils"/>
    </source>
</evidence>
<protein>
    <submittedName>
        <fullName evidence="3">Uncharacterized protein</fullName>
    </submittedName>
</protein>
<dbReference type="GO" id="GO:0005856">
    <property type="term" value="C:cytoskeleton"/>
    <property type="evidence" value="ECO:0007669"/>
    <property type="project" value="TreeGrafter"/>
</dbReference>
<dbReference type="PANTHER" id="PTHR32083:SF0">
    <property type="entry name" value="CILIA AND FLAGELLA-ASSOCIATED PROTEIN 58"/>
    <property type="match status" value="1"/>
</dbReference>